<reference evidence="2" key="1">
    <citation type="submission" date="2023-06" db="EMBL/GenBank/DDBJ databases">
        <title>Survivors Of The Sea: Transcriptome response of Skeletonema marinoi to long-term dormancy.</title>
        <authorList>
            <person name="Pinder M.I.M."/>
            <person name="Kourtchenko O."/>
            <person name="Robertson E.K."/>
            <person name="Larsson T."/>
            <person name="Maumus F."/>
            <person name="Osuna-Cruz C.M."/>
            <person name="Vancaester E."/>
            <person name="Stenow R."/>
            <person name="Vandepoele K."/>
            <person name="Ploug H."/>
            <person name="Bruchert V."/>
            <person name="Godhe A."/>
            <person name="Topel M."/>
        </authorList>
    </citation>
    <scope>NUCLEOTIDE SEQUENCE</scope>
    <source>
        <strain evidence="2">R05AC</strain>
    </source>
</reference>
<dbReference type="GO" id="GO:0003830">
    <property type="term" value="F:beta-1,4-mannosylglycoprotein 4-beta-N-acetylglucosaminyltransferase activity"/>
    <property type="evidence" value="ECO:0007669"/>
    <property type="project" value="UniProtKB-EC"/>
</dbReference>
<dbReference type="AlphaFoldDB" id="A0AAD9DJI0"/>
<feature type="region of interest" description="Disordered" evidence="1">
    <location>
        <begin position="504"/>
        <end position="526"/>
    </location>
</feature>
<dbReference type="PANTHER" id="PTHR12224">
    <property type="entry name" value="BETA-1,4-MANNOSYL-GLYCOPROTEIN BETA-1,4-N-ACETYLGLUCOSAMINYL-TRANSFERASE"/>
    <property type="match status" value="1"/>
</dbReference>
<dbReference type="PANTHER" id="PTHR12224:SF0">
    <property type="entry name" value="BETA-1,4-MANNOSYL-GLYCOPROTEIN 4-BETA-N-ACETYLGLUCOSAMINYLTRANSFERASE"/>
    <property type="match status" value="1"/>
</dbReference>
<dbReference type="Pfam" id="PF04724">
    <property type="entry name" value="Glyco_transf_17"/>
    <property type="match status" value="1"/>
</dbReference>
<comment type="caution">
    <text evidence="2">The sequence shown here is derived from an EMBL/GenBank/DDBJ whole genome shotgun (WGS) entry which is preliminary data.</text>
</comment>
<dbReference type="GO" id="GO:0006044">
    <property type="term" value="P:N-acetylglucosamine metabolic process"/>
    <property type="evidence" value="ECO:0007669"/>
    <property type="project" value="TreeGrafter"/>
</dbReference>
<keyword evidence="2" id="KW-0808">Transferase</keyword>
<protein>
    <submittedName>
        <fullName evidence="2">Beta-1,4-mannosyl-glycoprotein 4-beta-N-acetylglucosaminyltransferase</fullName>
        <ecNumber evidence="2">2.4.1.144</ecNumber>
    </submittedName>
</protein>
<dbReference type="InterPro" id="IPR006813">
    <property type="entry name" value="Glyco_trans_17"/>
</dbReference>
<dbReference type="EC" id="2.4.1.144" evidence="2"/>
<evidence type="ECO:0000313" key="3">
    <source>
        <dbReference type="Proteomes" id="UP001224775"/>
    </source>
</evidence>
<keyword evidence="3" id="KW-1185">Reference proteome</keyword>
<name>A0AAD9DJI0_9STRA</name>
<keyword evidence="2" id="KW-0328">Glycosyltransferase</keyword>
<evidence type="ECO:0000256" key="1">
    <source>
        <dbReference type="SAM" id="MobiDB-lite"/>
    </source>
</evidence>
<accession>A0AAD9DJI0</accession>
<organism evidence="2 3">
    <name type="scientific">Skeletonema marinoi</name>
    <dbReference type="NCBI Taxonomy" id="267567"/>
    <lineage>
        <taxon>Eukaryota</taxon>
        <taxon>Sar</taxon>
        <taxon>Stramenopiles</taxon>
        <taxon>Ochrophyta</taxon>
        <taxon>Bacillariophyta</taxon>
        <taxon>Coscinodiscophyceae</taxon>
        <taxon>Thalassiosirophycidae</taxon>
        <taxon>Thalassiosirales</taxon>
        <taxon>Skeletonemataceae</taxon>
        <taxon>Skeletonema</taxon>
        <taxon>Skeletonema marinoi-dohrnii complex</taxon>
    </lineage>
</organism>
<sequence length="526" mass="60248">MSGGGGGGALGRMRRRSTFSFNEKILGLAILLITAVPFILHQHIVHDEVHHHPYHRPPQTSKVVNRNFGSAKSGGHVRYSIDGEYTYDGDLPADIGETGRTLLLSALQKRPVWDQELVPDLEKERCDRYFVYQNYDSNTTTYKGRKRRRVFMGSLIADDSWHTLATIAMETYGIYTAVAFVESNRTQTGIPRKSRFVEGTLDHKLLVESNLFGPETEVLIEHFSHEEKVEGMGLIREHMQRDRILKLWKKAGMTPDDVGILTDADETVSRDFLRAVQSCDFPQFDAETENCDTPKVAVASMVFEGSPECMTVTRKWMHPDIILGKCIEGIGDDSFKLTDDERHRPFAWRKPKFTKNKGNYSGWPKEKTTYPLWNAADFRRDQGGFKFIFEDVSYLRFRMGHTGFHFHNFFDTTQQLRNKYRTYGHPVPKANNMTISEIHPDLDLFVDCVLNRNATSNKHKTLTTRLEEFEGRIPIAYTIDGYSLARHKEMGQILLEDELGHDKSWHDNPVSPVGKKNSVPLDEKGK</sequence>
<dbReference type="GO" id="GO:0016020">
    <property type="term" value="C:membrane"/>
    <property type="evidence" value="ECO:0007669"/>
    <property type="project" value="InterPro"/>
</dbReference>
<gene>
    <name evidence="2" type="ORF">QTG54_001983</name>
</gene>
<proteinExistence type="predicted"/>
<dbReference type="EMBL" id="JATAAI010000002">
    <property type="protein sequence ID" value="KAK1748020.1"/>
    <property type="molecule type" value="Genomic_DNA"/>
</dbReference>
<evidence type="ECO:0000313" key="2">
    <source>
        <dbReference type="EMBL" id="KAK1748020.1"/>
    </source>
</evidence>
<dbReference type="Proteomes" id="UP001224775">
    <property type="component" value="Unassembled WGS sequence"/>
</dbReference>